<comment type="caution">
    <text evidence="1">The sequence shown here is derived from an EMBL/GenBank/DDBJ whole genome shotgun (WGS) entry which is preliminary data.</text>
</comment>
<keyword evidence="1" id="KW-0496">Mitochondrion</keyword>
<geneLocation type="mitochondrion" evidence="1"/>
<dbReference type="EMBL" id="LKAM01000002">
    <property type="protein sequence ID" value="KUM49527.1"/>
    <property type="molecule type" value="Genomic_DNA"/>
</dbReference>
<sequence length="83" mass="9158">MHIQQARVQGSVLLNKGRIILLRCSYEGLQCSNTPPPKSFNAITLPRKPCVPLGPPILHDLFSTQMPLNQVHASMQATKCPPK</sequence>
<proteinExistence type="predicted"/>
<name>A0A101M260_PICGL</name>
<reference evidence="1" key="1">
    <citation type="journal article" date="2015" name="Genome Biol. Evol.">
        <title>Organellar Genomes of White Spruce (Picea glauca): Assembly and Annotation.</title>
        <authorList>
            <person name="Jackman S.D."/>
            <person name="Warren R.L."/>
            <person name="Gibb E.A."/>
            <person name="Vandervalk B.P."/>
            <person name="Mohamadi H."/>
            <person name="Chu J."/>
            <person name="Raymond A."/>
            <person name="Pleasance S."/>
            <person name="Coope R."/>
            <person name="Wildung M.R."/>
            <person name="Ritland C.E."/>
            <person name="Bousquet J."/>
            <person name="Jones S.J."/>
            <person name="Bohlmann J."/>
            <person name="Birol I."/>
        </authorList>
    </citation>
    <scope>NUCLEOTIDE SEQUENCE [LARGE SCALE GENOMIC DNA]</scope>
    <source>
        <tissue evidence="1">Flushing bud</tissue>
    </source>
</reference>
<accession>A0A101M260</accession>
<dbReference type="AlphaFoldDB" id="A0A101M260"/>
<organism evidence="1">
    <name type="scientific">Picea glauca</name>
    <name type="common">White spruce</name>
    <name type="synonym">Pinus glauca</name>
    <dbReference type="NCBI Taxonomy" id="3330"/>
    <lineage>
        <taxon>Eukaryota</taxon>
        <taxon>Viridiplantae</taxon>
        <taxon>Streptophyta</taxon>
        <taxon>Embryophyta</taxon>
        <taxon>Tracheophyta</taxon>
        <taxon>Spermatophyta</taxon>
        <taxon>Pinopsida</taxon>
        <taxon>Pinidae</taxon>
        <taxon>Conifers I</taxon>
        <taxon>Pinales</taxon>
        <taxon>Pinaceae</taxon>
        <taxon>Picea</taxon>
    </lineage>
</organism>
<protein>
    <submittedName>
        <fullName evidence="1">Uncharacterized protein</fullName>
    </submittedName>
</protein>
<evidence type="ECO:0000313" key="1">
    <source>
        <dbReference type="EMBL" id="KUM49527.1"/>
    </source>
</evidence>
<gene>
    <name evidence="1" type="ORF">ABT39_MTgene2752</name>
</gene>